<evidence type="ECO:0000313" key="2">
    <source>
        <dbReference type="Proteomes" id="UP000717996"/>
    </source>
</evidence>
<dbReference type="OrthoDB" id="771136at2759"/>
<dbReference type="EMBL" id="JAANIT010001477">
    <property type="protein sequence ID" value="KAG1540114.1"/>
    <property type="molecule type" value="Genomic_DNA"/>
</dbReference>
<dbReference type="Proteomes" id="UP000717996">
    <property type="component" value="Unassembled WGS sequence"/>
</dbReference>
<accession>A0A9P6Y6T0</accession>
<proteinExistence type="predicted"/>
<reference evidence="1" key="1">
    <citation type="journal article" date="2020" name="Microb. Genom.">
        <title>Genetic diversity of clinical and environmental Mucorales isolates obtained from an investigation of mucormycosis cases among solid organ transplant recipients.</title>
        <authorList>
            <person name="Nguyen M.H."/>
            <person name="Kaul D."/>
            <person name="Muto C."/>
            <person name="Cheng S.J."/>
            <person name="Richter R.A."/>
            <person name="Bruno V.M."/>
            <person name="Liu G."/>
            <person name="Beyhan S."/>
            <person name="Sundermann A.J."/>
            <person name="Mounaud S."/>
            <person name="Pasculle A.W."/>
            <person name="Nierman W.C."/>
            <person name="Driscoll E."/>
            <person name="Cumbie R."/>
            <person name="Clancy C.J."/>
            <person name="Dupont C.L."/>
        </authorList>
    </citation>
    <scope>NUCLEOTIDE SEQUENCE</scope>
    <source>
        <strain evidence="1">GL16</strain>
    </source>
</reference>
<name>A0A9P6Y6T0_RHIOR</name>
<sequence>MMCALFDTHTPPTTALLTSFVKSLSTDLTDDELNELNPVGRLTAVMSTQIGLSHLGGKTTMGCESLGDRHACVYSWLFQQIRWISAQPSSVLEGIKPVEDLGYFLFGQTVLQNMYLVFGFGKHQTGIASPVGLTTQFL</sequence>
<evidence type="ECO:0000313" key="1">
    <source>
        <dbReference type="EMBL" id="KAG1540114.1"/>
    </source>
</evidence>
<protein>
    <submittedName>
        <fullName evidence="1">Uncharacterized protein</fullName>
    </submittedName>
</protein>
<dbReference type="AlphaFoldDB" id="A0A9P6Y6T0"/>
<comment type="caution">
    <text evidence="1">The sequence shown here is derived from an EMBL/GenBank/DDBJ whole genome shotgun (WGS) entry which is preliminary data.</text>
</comment>
<organism evidence="1 2">
    <name type="scientific">Rhizopus oryzae</name>
    <name type="common">Mucormycosis agent</name>
    <name type="synonym">Rhizopus arrhizus var. delemar</name>
    <dbReference type="NCBI Taxonomy" id="64495"/>
    <lineage>
        <taxon>Eukaryota</taxon>
        <taxon>Fungi</taxon>
        <taxon>Fungi incertae sedis</taxon>
        <taxon>Mucoromycota</taxon>
        <taxon>Mucoromycotina</taxon>
        <taxon>Mucoromycetes</taxon>
        <taxon>Mucorales</taxon>
        <taxon>Mucorineae</taxon>
        <taxon>Rhizopodaceae</taxon>
        <taxon>Rhizopus</taxon>
    </lineage>
</organism>
<gene>
    <name evidence="1" type="ORF">G6F51_008718</name>
</gene>